<name>A0A382INU3_9ZZZZ</name>
<accession>A0A382INU3</accession>
<reference evidence="2" key="1">
    <citation type="submission" date="2018-05" db="EMBL/GenBank/DDBJ databases">
        <authorList>
            <person name="Lanie J.A."/>
            <person name="Ng W.-L."/>
            <person name="Kazmierczak K.M."/>
            <person name="Andrzejewski T.M."/>
            <person name="Davidsen T.M."/>
            <person name="Wayne K.J."/>
            <person name="Tettelin H."/>
            <person name="Glass J.I."/>
            <person name="Rusch D."/>
            <person name="Podicherti R."/>
            <person name="Tsui H.-C.T."/>
            <person name="Winkler M.E."/>
        </authorList>
    </citation>
    <scope>NUCLEOTIDE SEQUENCE</scope>
</reference>
<evidence type="ECO:0000256" key="1">
    <source>
        <dbReference type="ARBA" id="ARBA00022741"/>
    </source>
</evidence>
<dbReference type="InterPro" id="IPR044672">
    <property type="entry name" value="MOCS2A"/>
</dbReference>
<evidence type="ECO:0008006" key="3">
    <source>
        <dbReference type="Google" id="ProtNLM"/>
    </source>
</evidence>
<dbReference type="GO" id="GO:0000166">
    <property type="term" value="F:nucleotide binding"/>
    <property type="evidence" value="ECO:0007669"/>
    <property type="project" value="UniProtKB-KW"/>
</dbReference>
<dbReference type="EMBL" id="UINC01068058">
    <property type="protein sequence ID" value="SVC00341.1"/>
    <property type="molecule type" value="Genomic_DNA"/>
</dbReference>
<evidence type="ECO:0000313" key="2">
    <source>
        <dbReference type="EMBL" id="SVC00341.1"/>
    </source>
</evidence>
<feature type="non-terminal residue" evidence="2">
    <location>
        <position position="1"/>
    </location>
</feature>
<dbReference type="AlphaFoldDB" id="A0A382INU3"/>
<dbReference type="SUPFAM" id="SSF54285">
    <property type="entry name" value="MoaD/ThiS"/>
    <property type="match status" value="1"/>
</dbReference>
<dbReference type="InterPro" id="IPR016155">
    <property type="entry name" value="Mopterin_synth/thiamin_S_b"/>
</dbReference>
<organism evidence="2">
    <name type="scientific">marine metagenome</name>
    <dbReference type="NCBI Taxonomy" id="408172"/>
    <lineage>
        <taxon>unclassified sequences</taxon>
        <taxon>metagenomes</taxon>
        <taxon>ecological metagenomes</taxon>
    </lineage>
</organism>
<dbReference type="InterPro" id="IPR003749">
    <property type="entry name" value="ThiS/MoaD-like"/>
</dbReference>
<dbReference type="CDD" id="cd00754">
    <property type="entry name" value="Ubl_MoaD"/>
    <property type="match status" value="1"/>
</dbReference>
<dbReference type="Gene3D" id="3.10.20.30">
    <property type="match status" value="1"/>
</dbReference>
<dbReference type="PANTHER" id="PTHR33359">
    <property type="entry name" value="MOLYBDOPTERIN SYNTHASE SULFUR CARRIER SUBUNIT"/>
    <property type="match status" value="1"/>
</dbReference>
<dbReference type="PANTHER" id="PTHR33359:SF1">
    <property type="entry name" value="MOLYBDOPTERIN SYNTHASE SULFUR CARRIER SUBUNIT"/>
    <property type="match status" value="1"/>
</dbReference>
<sequence>LFFASYREILGTEELRVDLPSGATVADFLEELRSRGGAFTVLPEIPAVAVNMAYSDPSLALSDGDEVALIPPVAGG</sequence>
<protein>
    <recommendedName>
        <fullName evidence="3">Molybdopterin synthase sulfur carrier subunit</fullName>
    </recommendedName>
</protein>
<dbReference type="NCBIfam" id="TIGR01682">
    <property type="entry name" value="moaD"/>
    <property type="match status" value="1"/>
</dbReference>
<keyword evidence="1" id="KW-0547">Nucleotide-binding</keyword>
<dbReference type="GO" id="GO:1990133">
    <property type="term" value="C:molybdopterin adenylyltransferase complex"/>
    <property type="evidence" value="ECO:0007669"/>
    <property type="project" value="TreeGrafter"/>
</dbReference>
<dbReference type="GO" id="GO:0006777">
    <property type="term" value="P:Mo-molybdopterin cofactor biosynthetic process"/>
    <property type="evidence" value="ECO:0007669"/>
    <property type="project" value="InterPro"/>
</dbReference>
<dbReference type="Pfam" id="PF02597">
    <property type="entry name" value="ThiS"/>
    <property type="match status" value="1"/>
</dbReference>
<dbReference type="InterPro" id="IPR012675">
    <property type="entry name" value="Beta-grasp_dom_sf"/>
</dbReference>
<dbReference type="UniPathway" id="UPA00344"/>
<gene>
    <name evidence="2" type="ORF">METZ01_LOCUS253195</name>
</gene>
<proteinExistence type="predicted"/>